<evidence type="ECO:0000256" key="1">
    <source>
        <dbReference type="SAM" id="MobiDB-lite"/>
    </source>
</evidence>
<comment type="caution">
    <text evidence="3">The sequence shown here is derived from an EMBL/GenBank/DDBJ whole genome shotgun (WGS) entry which is preliminary data.</text>
</comment>
<dbReference type="Pfam" id="PF10112">
    <property type="entry name" value="Halogen_Hydrol"/>
    <property type="match status" value="1"/>
</dbReference>
<keyword evidence="2" id="KW-0812">Transmembrane</keyword>
<gene>
    <name evidence="3" type="ORF">SDC9_108273</name>
</gene>
<proteinExistence type="predicted"/>
<evidence type="ECO:0000256" key="2">
    <source>
        <dbReference type="SAM" id="Phobius"/>
    </source>
</evidence>
<feature type="transmembrane region" description="Helical" evidence="2">
    <location>
        <begin position="95"/>
        <end position="120"/>
    </location>
</feature>
<sequence>MTPEKRNKDGDWGHWALIIFLFAIGVWPVALFLLFSKLFGTGSGRKKAAPAASVRPGMEQARPQGHAVGGRAEAAARNLTRPPVVKQSNARTMKVIGLIAMGIGFLSAWDPAGMVFGGYGGYLWDLLQYLAIAAGGLGLFLGGLSMDAALRRYARYSAVLGETEAVSLKDLCQKLGWSKRRVEKDLEKMIDRGYFGPQAYLDQSQGCFFRSARAEEAHRRQKEAEDPARQPPKEAEEGYSGILRSIRRANERIADPVLSEKIDRLEDVTARIFRAVEADPKKQGRIDTFMNYYLPTTQKLLDSYAEFDAAGVEGENLRQAKLRIEQTMDSIVAGFEHQLDELYKTDVLDVDSDIRVMETMLRRDTASVERDFGLGGPEKGTAPSGQSRDVDLGGTAAQTQEE</sequence>
<reference evidence="3" key="1">
    <citation type="submission" date="2019-08" db="EMBL/GenBank/DDBJ databases">
        <authorList>
            <person name="Kucharzyk K."/>
            <person name="Murdoch R.W."/>
            <person name="Higgins S."/>
            <person name="Loffler F."/>
        </authorList>
    </citation>
    <scope>NUCLEOTIDE SEQUENCE</scope>
</reference>
<keyword evidence="2" id="KW-1133">Transmembrane helix</keyword>
<keyword evidence="2" id="KW-0472">Membrane</keyword>
<evidence type="ECO:0008006" key="4">
    <source>
        <dbReference type="Google" id="ProtNLM"/>
    </source>
</evidence>
<dbReference type="EMBL" id="VSSQ01018327">
    <property type="protein sequence ID" value="MPM61415.1"/>
    <property type="molecule type" value="Genomic_DNA"/>
</dbReference>
<name>A0A645B7L9_9ZZZZ</name>
<feature type="transmembrane region" description="Helical" evidence="2">
    <location>
        <begin position="12"/>
        <end position="35"/>
    </location>
</feature>
<evidence type="ECO:0000313" key="3">
    <source>
        <dbReference type="EMBL" id="MPM61415.1"/>
    </source>
</evidence>
<accession>A0A645B7L9</accession>
<feature type="region of interest" description="Disordered" evidence="1">
    <location>
        <begin position="368"/>
        <end position="402"/>
    </location>
</feature>
<protein>
    <recommendedName>
        <fullName evidence="4">5-bromo-4-chloroindolyl phosphate hydrolysis protein</fullName>
    </recommendedName>
</protein>
<dbReference type="InterPro" id="IPR018770">
    <property type="entry name" value="ChloroindolylP_hydrolase"/>
</dbReference>
<organism evidence="3">
    <name type="scientific">bioreactor metagenome</name>
    <dbReference type="NCBI Taxonomy" id="1076179"/>
    <lineage>
        <taxon>unclassified sequences</taxon>
        <taxon>metagenomes</taxon>
        <taxon>ecological metagenomes</taxon>
    </lineage>
</organism>
<feature type="transmembrane region" description="Helical" evidence="2">
    <location>
        <begin position="126"/>
        <end position="146"/>
    </location>
</feature>
<dbReference type="AlphaFoldDB" id="A0A645B7L9"/>